<feature type="coiled-coil region" evidence="1">
    <location>
        <begin position="54"/>
        <end position="88"/>
    </location>
</feature>
<dbReference type="AlphaFoldDB" id="A0A1Q8CFX1"/>
<evidence type="ECO:0000313" key="3">
    <source>
        <dbReference type="EMBL" id="OLF13291.1"/>
    </source>
</evidence>
<keyword evidence="4" id="KW-1185">Reference proteome</keyword>
<dbReference type="Pfam" id="PF13576">
    <property type="entry name" value="Pentapeptide_3"/>
    <property type="match status" value="1"/>
</dbReference>
<dbReference type="Proteomes" id="UP000185596">
    <property type="component" value="Unassembled WGS sequence"/>
</dbReference>
<dbReference type="STRING" id="1912961.BU204_28040"/>
<comment type="caution">
    <text evidence="3">The sequence shown here is derived from an EMBL/GenBank/DDBJ whole genome shotgun (WGS) entry which is preliminary data.</text>
</comment>
<evidence type="ECO:0008006" key="5">
    <source>
        <dbReference type="Google" id="ProtNLM"/>
    </source>
</evidence>
<dbReference type="InterPro" id="IPR001646">
    <property type="entry name" value="5peptide_repeat"/>
</dbReference>
<evidence type="ECO:0000256" key="2">
    <source>
        <dbReference type="SAM" id="Phobius"/>
    </source>
</evidence>
<proteinExistence type="predicted"/>
<dbReference type="Gene3D" id="2.160.20.80">
    <property type="entry name" value="E3 ubiquitin-protein ligase SopA"/>
    <property type="match status" value="1"/>
</dbReference>
<gene>
    <name evidence="3" type="ORF">BU204_28040</name>
</gene>
<protein>
    <recommendedName>
        <fullName evidence="5">Pentapeptide repeat-containing protein</fullName>
    </recommendedName>
</protein>
<reference evidence="3 4" key="1">
    <citation type="submission" date="2016-12" db="EMBL/GenBank/DDBJ databases">
        <title>The draft genome sequence of Actinophytocola sp. 11-183.</title>
        <authorList>
            <person name="Wang W."/>
            <person name="Yuan L."/>
        </authorList>
    </citation>
    <scope>NUCLEOTIDE SEQUENCE [LARGE SCALE GENOMIC DNA]</scope>
    <source>
        <strain evidence="3 4">11-183</strain>
    </source>
</reference>
<feature type="transmembrane region" description="Helical" evidence="2">
    <location>
        <begin position="38"/>
        <end position="55"/>
    </location>
</feature>
<keyword evidence="2" id="KW-1133">Transmembrane helix</keyword>
<keyword evidence="2" id="KW-0812">Transmembrane</keyword>
<dbReference type="OrthoDB" id="3827724at2"/>
<dbReference type="EMBL" id="MSIE01000058">
    <property type="protein sequence ID" value="OLF13291.1"/>
    <property type="molecule type" value="Genomic_DNA"/>
</dbReference>
<keyword evidence="2" id="KW-0472">Membrane</keyword>
<accession>A0A1Q8CFX1</accession>
<sequence length="357" mass="40134">MENLRLVGTVLLAGGALALVTGWLLTGENPDRGDAIKTGGLAAGSVVALYALWLNDRRRRVDEERQELEQSRQRLESDRAEHDRERAADERFLRAVELLGHEADQVRVGALHALAGLARSRPSYTQDVLDVICSYLRRPFDHPRYAAIRGVPARFEGDERDADRWLQVRLTAQRLIADLLPEVGTPDAPAYNLDLHGATLEYFDIANRVLGQLRARELNLYEANTLRGCVVRGPAWFTGSRSWGRLGVHNAVFERECWFSRFTAHERVDFSNTEFRGNTKFANSSWSGPVLFRDARFANNVDFSHTRFAADLDLRVAGATLTGRTYAMRVSLSHEHHLPPGWHLDGSREGDLGLVRA</sequence>
<evidence type="ECO:0000256" key="1">
    <source>
        <dbReference type="SAM" id="Coils"/>
    </source>
</evidence>
<evidence type="ECO:0000313" key="4">
    <source>
        <dbReference type="Proteomes" id="UP000185596"/>
    </source>
</evidence>
<organism evidence="3 4">
    <name type="scientific">Actinophytocola xanthii</name>
    <dbReference type="NCBI Taxonomy" id="1912961"/>
    <lineage>
        <taxon>Bacteria</taxon>
        <taxon>Bacillati</taxon>
        <taxon>Actinomycetota</taxon>
        <taxon>Actinomycetes</taxon>
        <taxon>Pseudonocardiales</taxon>
        <taxon>Pseudonocardiaceae</taxon>
    </lineage>
</organism>
<keyword evidence="1" id="KW-0175">Coiled coil</keyword>
<name>A0A1Q8CFX1_9PSEU</name>